<organism evidence="2 3">
    <name type="scientific">Planctobacterium marinum</name>
    <dbReference type="NCBI Taxonomy" id="1631968"/>
    <lineage>
        <taxon>Bacteria</taxon>
        <taxon>Pseudomonadati</taxon>
        <taxon>Pseudomonadota</taxon>
        <taxon>Gammaproteobacteria</taxon>
        <taxon>Alteromonadales</taxon>
        <taxon>Alteromonadaceae</taxon>
        <taxon>Planctobacterium</taxon>
    </lineage>
</organism>
<sequence>MATNNGSLTIAGCGLHPGHMTLETESLIKNAEKVLLVAPNPLSIQHIISLNSTTEHLGKYYNEDGISRPDIYKKMAKHIIDLVRSGVQVVTIFYGHPGVFVTSTRLASDVLKQEGYPVKMLPGIAADACLYADLDLDPADTGCQSYEATRFLLTKRTPDTSAALILWQLGLTGEHTSDHFKPGEQGLKALSKLLQEYYPAEHMICIYEAPTLPGFQPRKDWIAIRELSEAEVSVISTLYVPACNESVFAQERLEWLGISITDIDHWNESQELTN</sequence>
<dbReference type="Pfam" id="PF00590">
    <property type="entry name" value="TP_methylase"/>
    <property type="match status" value="1"/>
</dbReference>
<dbReference type="SUPFAM" id="SSF53790">
    <property type="entry name" value="Tetrapyrrole methylase"/>
    <property type="match status" value="1"/>
</dbReference>
<dbReference type="RefSeq" id="WP_338292794.1">
    <property type="nucleotide sequence ID" value="NZ_AP027272.1"/>
</dbReference>
<accession>A0AA48HRT2</accession>
<proteinExistence type="predicted"/>
<dbReference type="Gene3D" id="3.40.1010.10">
    <property type="entry name" value="Cobalt-precorrin-4 Transmethylase, Domain 1"/>
    <property type="match status" value="1"/>
</dbReference>
<feature type="domain" description="Tetrapyrrole methylase" evidence="1">
    <location>
        <begin position="8"/>
        <end position="208"/>
    </location>
</feature>
<name>A0AA48HRT2_9ALTE</name>
<reference evidence="2" key="1">
    <citation type="submission" date="2023-01" db="EMBL/GenBank/DDBJ databases">
        <title>Complete genome sequence of Planctobacterium marinum strain Dej080120_11.</title>
        <authorList>
            <person name="Ueki S."/>
            <person name="Maruyama F."/>
        </authorList>
    </citation>
    <scope>NUCLEOTIDE SEQUENCE</scope>
    <source>
        <strain evidence="2">Dej080120_11</strain>
    </source>
</reference>
<dbReference type="AlphaFoldDB" id="A0AA48HRT2"/>
<dbReference type="InterPro" id="IPR014777">
    <property type="entry name" value="4pyrrole_Mease_sub1"/>
</dbReference>
<dbReference type="InterPro" id="IPR000878">
    <property type="entry name" value="4pyrrol_Mease"/>
</dbReference>
<keyword evidence="3" id="KW-1185">Reference proteome</keyword>
<evidence type="ECO:0000259" key="1">
    <source>
        <dbReference type="Pfam" id="PF00590"/>
    </source>
</evidence>
<dbReference type="GO" id="GO:0008168">
    <property type="term" value="F:methyltransferase activity"/>
    <property type="evidence" value="ECO:0007669"/>
    <property type="project" value="InterPro"/>
</dbReference>
<dbReference type="Proteomes" id="UP001333710">
    <property type="component" value="Chromosome"/>
</dbReference>
<dbReference type="KEGG" id="pmaw:MACH26_23150"/>
<dbReference type="EMBL" id="AP027272">
    <property type="protein sequence ID" value="BDX06794.1"/>
    <property type="molecule type" value="Genomic_DNA"/>
</dbReference>
<evidence type="ECO:0000313" key="3">
    <source>
        <dbReference type="Proteomes" id="UP001333710"/>
    </source>
</evidence>
<evidence type="ECO:0000313" key="2">
    <source>
        <dbReference type="EMBL" id="BDX06794.1"/>
    </source>
</evidence>
<protein>
    <recommendedName>
        <fullName evidence="1">Tetrapyrrole methylase domain-containing protein</fullName>
    </recommendedName>
</protein>
<dbReference type="CDD" id="cd19916">
    <property type="entry name" value="OphMA_like"/>
    <property type="match status" value="1"/>
</dbReference>
<gene>
    <name evidence="2" type="ORF">MACH26_23150</name>
</gene>
<dbReference type="InterPro" id="IPR035996">
    <property type="entry name" value="4pyrrol_Methylase_sf"/>
</dbReference>